<keyword evidence="1" id="KW-0732">Signal</keyword>
<sequence length="112" mass="12699">MKNSLRKVLCFFIIVMLFLALCDARKSMNRRTRKKYKEYQLRETTPPNFVRLVIMRVIYGLATTFGMEERLSNFLGGIFVPPGADEDDYGGFGDGDYGGFGDFGDSGFLDVL</sequence>
<protein>
    <submittedName>
        <fullName evidence="2">Uncharacterized protein</fullName>
    </submittedName>
</protein>
<keyword evidence="3" id="KW-1185">Reference proteome</keyword>
<organism evidence="2 3">
    <name type="scientific">Lutzomyia longipalpis</name>
    <name type="common">Sand fly</name>
    <dbReference type="NCBI Taxonomy" id="7200"/>
    <lineage>
        <taxon>Eukaryota</taxon>
        <taxon>Metazoa</taxon>
        <taxon>Ecdysozoa</taxon>
        <taxon>Arthropoda</taxon>
        <taxon>Hexapoda</taxon>
        <taxon>Insecta</taxon>
        <taxon>Pterygota</taxon>
        <taxon>Neoptera</taxon>
        <taxon>Endopterygota</taxon>
        <taxon>Diptera</taxon>
        <taxon>Nematocera</taxon>
        <taxon>Psychodoidea</taxon>
        <taxon>Psychodidae</taxon>
        <taxon>Lutzomyia</taxon>
        <taxon>Lutzomyia</taxon>
    </lineage>
</organism>
<dbReference type="Proteomes" id="UP000092461">
    <property type="component" value="Unassembled WGS sequence"/>
</dbReference>
<proteinExistence type="predicted"/>
<reference evidence="2" key="1">
    <citation type="submission" date="2020-05" db="UniProtKB">
        <authorList>
            <consortium name="EnsemblMetazoa"/>
        </authorList>
    </citation>
    <scope>IDENTIFICATION</scope>
    <source>
        <strain evidence="2">Jacobina</strain>
    </source>
</reference>
<dbReference type="VEuPathDB" id="VectorBase:LLOJ008941"/>
<dbReference type="AlphaFoldDB" id="A0A1B0CVF6"/>
<dbReference type="EnsemblMetazoa" id="LLOJ008941-RA">
    <property type="protein sequence ID" value="LLOJ008941-PA"/>
    <property type="gene ID" value="LLOJ008941"/>
</dbReference>
<name>A0A1B0CVF6_LUTLO</name>
<feature type="chain" id="PRO_5008406179" evidence="1">
    <location>
        <begin position="25"/>
        <end position="112"/>
    </location>
</feature>
<evidence type="ECO:0000313" key="2">
    <source>
        <dbReference type="EnsemblMetazoa" id="LLOJ008941-PA"/>
    </source>
</evidence>
<dbReference type="EMBL" id="AJWK01030488">
    <property type="status" value="NOT_ANNOTATED_CDS"/>
    <property type="molecule type" value="Genomic_DNA"/>
</dbReference>
<accession>A0A1B0CVF6</accession>
<evidence type="ECO:0000313" key="3">
    <source>
        <dbReference type="Proteomes" id="UP000092461"/>
    </source>
</evidence>
<evidence type="ECO:0000256" key="1">
    <source>
        <dbReference type="SAM" id="SignalP"/>
    </source>
</evidence>
<feature type="signal peptide" evidence="1">
    <location>
        <begin position="1"/>
        <end position="24"/>
    </location>
</feature>